<dbReference type="PANTHER" id="PTHR43823:SF3">
    <property type="entry name" value="MULTIDRUG EXPORT PROTEIN MEPA"/>
    <property type="match status" value="1"/>
</dbReference>
<dbReference type="EMBL" id="NIBG01000030">
    <property type="protein sequence ID" value="PAB56902.1"/>
    <property type="molecule type" value="Genomic_DNA"/>
</dbReference>
<keyword evidence="6 10" id="KW-0812">Transmembrane</keyword>
<dbReference type="InterPro" id="IPR051327">
    <property type="entry name" value="MATE_MepA_subfamily"/>
</dbReference>
<keyword evidence="5" id="KW-1003">Cell membrane</keyword>
<feature type="transmembrane region" description="Helical" evidence="10">
    <location>
        <begin position="94"/>
        <end position="117"/>
    </location>
</feature>
<evidence type="ECO:0000256" key="7">
    <source>
        <dbReference type="ARBA" id="ARBA00022989"/>
    </source>
</evidence>
<dbReference type="InterPro" id="IPR045070">
    <property type="entry name" value="MATE_MepA-like"/>
</dbReference>
<evidence type="ECO:0000313" key="11">
    <source>
        <dbReference type="EMBL" id="PAB56902.1"/>
    </source>
</evidence>
<feature type="transmembrane region" description="Helical" evidence="10">
    <location>
        <begin position="357"/>
        <end position="378"/>
    </location>
</feature>
<organism evidence="11 12">
    <name type="scientific">Anaeromicrobium sediminis</name>
    <dbReference type="NCBI Taxonomy" id="1478221"/>
    <lineage>
        <taxon>Bacteria</taxon>
        <taxon>Bacillati</taxon>
        <taxon>Bacillota</taxon>
        <taxon>Clostridia</taxon>
        <taxon>Peptostreptococcales</taxon>
        <taxon>Thermotaleaceae</taxon>
        <taxon>Anaeromicrobium</taxon>
    </lineage>
</organism>
<dbReference type="PANTHER" id="PTHR43823">
    <property type="entry name" value="SPORULATION PROTEIN YKVU"/>
    <property type="match status" value="1"/>
</dbReference>
<dbReference type="InterPro" id="IPR048279">
    <property type="entry name" value="MdtK-like"/>
</dbReference>
<keyword evidence="7 10" id="KW-1133">Transmembrane helix</keyword>
<keyword evidence="12" id="KW-1185">Reference proteome</keyword>
<dbReference type="GO" id="GO:0042910">
    <property type="term" value="F:xenobiotic transmembrane transporter activity"/>
    <property type="evidence" value="ECO:0007669"/>
    <property type="project" value="InterPro"/>
</dbReference>
<dbReference type="Pfam" id="PF01554">
    <property type="entry name" value="MatE"/>
    <property type="match status" value="2"/>
</dbReference>
<evidence type="ECO:0000256" key="9">
    <source>
        <dbReference type="ARBA" id="ARBA00023251"/>
    </source>
</evidence>
<evidence type="ECO:0000256" key="1">
    <source>
        <dbReference type="ARBA" id="ARBA00004651"/>
    </source>
</evidence>
<evidence type="ECO:0000256" key="2">
    <source>
        <dbReference type="ARBA" id="ARBA00008417"/>
    </source>
</evidence>
<evidence type="ECO:0000256" key="6">
    <source>
        <dbReference type="ARBA" id="ARBA00022692"/>
    </source>
</evidence>
<name>A0A267MBY6_9FIRM</name>
<gene>
    <name evidence="11" type="ORF">CCE28_20015</name>
</gene>
<evidence type="ECO:0000313" key="12">
    <source>
        <dbReference type="Proteomes" id="UP000216024"/>
    </source>
</evidence>
<feature type="transmembrane region" description="Helical" evidence="10">
    <location>
        <begin position="322"/>
        <end position="345"/>
    </location>
</feature>
<feature type="transmembrane region" description="Helical" evidence="10">
    <location>
        <begin position="193"/>
        <end position="217"/>
    </location>
</feature>
<dbReference type="GO" id="GO:0046677">
    <property type="term" value="P:response to antibiotic"/>
    <property type="evidence" value="ECO:0007669"/>
    <property type="project" value="UniProtKB-KW"/>
</dbReference>
<reference evidence="11 12" key="1">
    <citation type="submission" date="2017-06" db="EMBL/GenBank/DDBJ databases">
        <title>Draft genome sequence of anaerobic fermentative bacterium Anaeromicrobium sediminis DY2726D isolated from West Pacific Ocean sediments.</title>
        <authorList>
            <person name="Zeng X."/>
        </authorList>
    </citation>
    <scope>NUCLEOTIDE SEQUENCE [LARGE SCALE GENOMIC DNA]</scope>
    <source>
        <strain evidence="11 12">DY2726D</strain>
    </source>
</reference>
<feature type="transmembrane region" description="Helical" evidence="10">
    <location>
        <begin position="281"/>
        <end position="302"/>
    </location>
</feature>
<evidence type="ECO:0000256" key="10">
    <source>
        <dbReference type="SAM" id="Phobius"/>
    </source>
</evidence>
<feature type="transmembrane region" description="Helical" evidence="10">
    <location>
        <begin position="49"/>
        <end position="73"/>
    </location>
</feature>
<feature type="transmembrane region" description="Helical" evidence="10">
    <location>
        <begin position="417"/>
        <end position="435"/>
    </location>
</feature>
<comment type="subcellular location">
    <subcellularLocation>
        <location evidence="1">Cell membrane</location>
        <topology evidence="1">Multi-pass membrane protein</topology>
    </subcellularLocation>
</comment>
<dbReference type="InterPro" id="IPR002528">
    <property type="entry name" value="MATE_fam"/>
</dbReference>
<proteinExistence type="inferred from homology"/>
<feature type="transmembrane region" description="Helical" evidence="10">
    <location>
        <begin position="390"/>
        <end position="411"/>
    </location>
</feature>
<feature type="transmembrane region" description="Helical" evidence="10">
    <location>
        <begin position="166"/>
        <end position="187"/>
    </location>
</feature>
<keyword evidence="8 10" id="KW-0472">Membrane</keyword>
<evidence type="ECO:0000256" key="5">
    <source>
        <dbReference type="ARBA" id="ARBA00022475"/>
    </source>
</evidence>
<dbReference type="OrthoDB" id="9811110at2"/>
<dbReference type="GO" id="GO:0015297">
    <property type="term" value="F:antiporter activity"/>
    <property type="evidence" value="ECO:0007669"/>
    <property type="project" value="InterPro"/>
</dbReference>
<dbReference type="PIRSF" id="PIRSF006603">
    <property type="entry name" value="DinF"/>
    <property type="match status" value="1"/>
</dbReference>
<keyword evidence="9" id="KW-0046">Antibiotic resistance</keyword>
<keyword evidence="4" id="KW-0813">Transport</keyword>
<evidence type="ECO:0000256" key="4">
    <source>
        <dbReference type="ARBA" id="ARBA00022448"/>
    </source>
</evidence>
<dbReference type="RefSeq" id="WP_095135721.1">
    <property type="nucleotide sequence ID" value="NZ_NIBG01000030.1"/>
</dbReference>
<comment type="similarity">
    <text evidence="2">Belongs to the multi antimicrobial extrusion (MATE) (TC 2.A.66.1) family. MepA subfamily.</text>
</comment>
<dbReference type="CDD" id="cd13143">
    <property type="entry name" value="MATE_MepA_like"/>
    <property type="match status" value="1"/>
</dbReference>
<feature type="transmembrane region" description="Helical" evidence="10">
    <location>
        <begin position="255"/>
        <end position="275"/>
    </location>
</feature>
<evidence type="ECO:0000256" key="3">
    <source>
        <dbReference type="ARBA" id="ARBA00022106"/>
    </source>
</evidence>
<dbReference type="GO" id="GO:0005886">
    <property type="term" value="C:plasma membrane"/>
    <property type="evidence" value="ECO:0007669"/>
    <property type="project" value="UniProtKB-SubCell"/>
</dbReference>
<protein>
    <recommendedName>
        <fullName evidence="3">Multidrug export protein MepA</fullName>
    </recommendedName>
</protein>
<feature type="transmembrane region" description="Helical" evidence="10">
    <location>
        <begin position="137"/>
        <end position="154"/>
    </location>
</feature>
<dbReference type="Proteomes" id="UP000216024">
    <property type="component" value="Unassembled WGS sequence"/>
</dbReference>
<sequence length="457" mass="49345">MEDKRMKLMAEEKVSKALIALSLPAIIGMLVNAVYNAVDTMFVGMVGTAAIGAVSLSFPILMLLSTVGLTFGIGGGSYISRALGKREIDNANKAANMALFTTLVLGILSTILGLVFMDKIVNMIGASATIKPYAIEYLRVIILGSVFIMGNMTMNNILRAEGSSKFSMIAMSTGALLNIALDPLLIIKFDMGVGGAAIATVFSQIVTFIMLAGYIFTGKSMLKISIKNLKFDKEIYNDILKIGTPTFVRQLTTTFAMMLMNGIAATFGDSVVAAMGVTNRVIIIGMYVIFGLSQGFQPLAGFNYGAKSYDRLKETIKITIRWASIFTTCVSIVFAIFAEPIIMIFSKDPAVIEVGVTILRALCVLFPFFGFQAVYSSLFQAMGKAKEASILALSRQGIFFVPALLTLPKLFGLNGLIASQPIADFFTIIVTFYFATKIKKELDGLDGISEERLASVY</sequence>
<evidence type="ECO:0000256" key="8">
    <source>
        <dbReference type="ARBA" id="ARBA00023136"/>
    </source>
</evidence>
<dbReference type="NCBIfam" id="TIGR00797">
    <property type="entry name" value="matE"/>
    <property type="match status" value="1"/>
</dbReference>
<dbReference type="AlphaFoldDB" id="A0A267MBY6"/>
<comment type="caution">
    <text evidence="11">The sequence shown here is derived from an EMBL/GenBank/DDBJ whole genome shotgun (WGS) entry which is preliminary data.</text>
</comment>
<accession>A0A267MBY6</accession>